<reference evidence="3 4" key="1">
    <citation type="journal article" date="2015" name="Nature">
        <title>rRNA introns, odd ribosomes, and small enigmatic genomes across a large radiation of phyla.</title>
        <authorList>
            <person name="Brown C.T."/>
            <person name="Hug L.A."/>
            <person name="Thomas B.C."/>
            <person name="Sharon I."/>
            <person name="Castelle C.J."/>
            <person name="Singh A."/>
            <person name="Wilkins M.J."/>
            <person name="Williams K.H."/>
            <person name="Banfield J.F."/>
        </authorList>
    </citation>
    <scope>NUCLEOTIDE SEQUENCE [LARGE SCALE GENOMIC DNA]</scope>
</reference>
<comment type="caution">
    <text evidence="3">The sequence shown here is derived from an EMBL/GenBank/DDBJ whole genome shotgun (WGS) entry which is preliminary data.</text>
</comment>
<dbReference type="EMBL" id="LBVU01000002">
    <property type="protein sequence ID" value="KKQ92585.1"/>
    <property type="molecule type" value="Genomic_DNA"/>
</dbReference>
<sequence>MIYDLRFKIKTKINIKFIKIIIVLMVIVFATKVAKTVFAQEVLPLTVVPPKQEVLVNPGEKFTTTVKYLNQSSSPVNGTISVLDFIVEDNVGTPVFLDNPTVVGTTTISAKYSAAKWISFPTENVTIAGDANIAVPVTINVPKNAAAGGRYAAILFQPTVNQVGGGQEGTAITPTAIRLASLIYIRVAGPITEKARIVDSRAPEFLEYGPIGISTTILNEGSYHITPKGNITLKDMFGRVINSSPLDIKNIFPGTTRIYNNNIGPKLMFGKFTATLNATYGEKGQLLTSTLVIWLFPWKAALAVTLAVIIVILIFKIWYKRITKKETKLTEELKEETAELEALKAKYKDRIPSDNNPDQTPPTA</sequence>
<feature type="transmembrane region" description="Helical" evidence="2">
    <location>
        <begin position="291"/>
        <end position="315"/>
    </location>
</feature>
<keyword evidence="2" id="KW-0472">Membrane</keyword>
<evidence type="ECO:0008006" key="5">
    <source>
        <dbReference type="Google" id="ProtNLM"/>
    </source>
</evidence>
<dbReference type="STRING" id="1618572.UT17_C0002G0248"/>
<evidence type="ECO:0000313" key="3">
    <source>
        <dbReference type="EMBL" id="KKQ92585.1"/>
    </source>
</evidence>
<accession>A0A0G0LX51</accession>
<dbReference type="Proteomes" id="UP000034774">
    <property type="component" value="Unassembled WGS sequence"/>
</dbReference>
<name>A0A0G0LX51_9BACT</name>
<dbReference type="AlphaFoldDB" id="A0A0G0LX51"/>
<organism evidence="3 4">
    <name type="scientific">Candidatus Woesebacteria bacterium GW2011_GWB1_39_10</name>
    <dbReference type="NCBI Taxonomy" id="1618572"/>
    <lineage>
        <taxon>Bacteria</taxon>
        <taxon>Candidatus Woeseibacteriota</taxon>
    </lineage>
</organism>
<evidence type="ECO:0000256" key="1">
    <source>
        <dbReference type="SAM" id="MobiDB-lite"/>
    </source>
</evidence>
<proteinExistence type="predicted"/>
<keyword evidence="2" id="KW-0812">Transmembrane</keyword>
<evidence type="ECO:0000313" key="4">
    <source>
        <dbReference type="Proteomes" id="UP000034774"/>
    </source>
</evidence>
<protein>
    <recommendedName>
        <fullName evidence="5">DUF916 domain-containing protein</fullName>
    </recommendedName>
</protein>
<keyword evidence="2" id="KW-1133">Transmembrane helix</keyword>
<feature type="region of interest" description="Disordered" evidence="1">
    <location>
        <begin position="345"/>
        <end position="364"/>
    </location>
</feature>
<evidence type="ECO:0000256" key="2">
    <source>
        <dbReference type="SAM" id="Phobius"/>
    </source>
</evidence>
<gene>
    <name evidence="3" type="ORF">UT17_C0002G0248</name>
</gene>